<dbReference type="InterPro" id="IPR007138">
    <property type="entry name" value="ABM_dom"/>
</dbReference>
<sequence>MIYEIAVLPVHKEHIEAFRSAFAEVAPLLSRAKGYAGHLLAQCIETPELFNLIVRWQSLEDHTPGFEASEDHRLFMVGLEAYFSEEPKVYHIEGTPSSAGGQGDQQSAFDILMPGP</sequence>
<gene>
    <name evidence="3" type="ORF">G7026_22095</name>
</gene>
<organism evidence="3 4">
    <name type="scientific">Stutzerimonas azotifigens</name>
    <dbReference type="NCBI Taxonomy" id="291995"/>
    <lineage>
        <taxon>Bacteria</taxon>
        <taxon>Pseudomonadati</taxon>
        <taxon>Pseudomonadota</taxon>
        <taxon>Gammaproteobacteria</taxon>
        <taxon>Pseudomonadales</taxon>
        <taxon>Pseudomonadaceae</taxon>
        <taxon>Stutzerimonas</taxon>
    </lineage>
</organism>
<dbReference type="InterPro" id="IPR011008">
    <property type="entry name" value="Dimeric_a/b-barrel"/>
</dbReference>
<feature type="domain" description="ABM" evidence="2">
    <location>
        <begin position="1"/>
        <end position="75"/>
    </location>
</feature>
<keyword evidence="4" id="KW-1185">Reference proteome</keyword>
<accession>A0ABR5Z761</accession>
<keyword evidence="3" id="KW-0560">Oxidoreductase</keyword>
<evidence type="ECO:0000313" key="4">
    <source>
        <dbReference type="Proteomes" id="UP000786387"/>
    </source>
</evidence>
<reference evidence="3 4" key="1">
    <citation type="submission" date="2020-02" db="EMBL/GenBank/DDBJ databases">
        <title>Synteny-based analysis reveals conserved mechanism for high triclosan tolerance in Pseudomonas, as well as instances of horizontal transfer.</title>
        <authorList>
            <person name="Mcfarland A.G."/>
            <person name="Bertucci H.K."/>
            <person name="Litmann E."/>
            <person name="Shen J."/>
            <person name="Huttenhower C."/>
            <person name="Hartmann E.M."/>
        </authorList>
    </citation>
    <scope>NUCLEOTIDE SEQUENCE [LARGE SCALE GENOMIC DNA]</scope>
    <source>
        <strain evidence="3 4">115A1</strain>
    </source>
</reference>
<feature type="region of interest" description="Disordered" evidence="1">
    <location>
        <begin position="93"/>
        <end position="116"/>
    </location>
</feature>
<evidence type="ECO:0000259" key="2">
    <source>
        <dbReference type="Pfam" id="PF03992"/>
    </source>
</evidence>
<dbReference type="SUPFAM" id="SSF54909">
    <property type="entry name" value="Dimeric alpha+beta barrel"/>
    <property type="match status" value="1"/>
</dbReference>
<comment type="caution">
    <text evidence="3">The sequence shown here is derived from an EMBL/GenBank/DDBJ whole genome shotgun (WGS) entry which is preliminary data.</text>
</comment>
<dbReference type="Gene3D" id="3.30.70.100">
    <property type="match status" value="1"/>
</dbReference>
<protein>
    <submittedName>
        <fullName evidence="3">Antibiotic biosynthesis monooxygenase</fullName>
    </submittedName>
</protein>
<dbReference type="Pfam" id="PF03992">
    <property type="entry name" value="ABM"/>
    <property type="match status" value="1"/>
</dbReference>
<evidence type="ECO:0000256" key="1">
    <source>
        <dbReference type="SAM" id="MobiDB-lite"/>
    </source>
</evidence>
<name>A0ABR5Z761_9GAMM</name>
<dbReference type="GO" id="GO:0004497">
    <property type="term" value="F:monooxygenase activity"/>
    <property type="evidence" value="ECO:0007669"/>
    <property type="project" value="UniProtKB-KW"/>
</dbReference>
<evidence type="ECO:0000313" key="3">
    <source>
        <dbReference type="EMBL" id="MBA1276041.1"/>
    </source>
</evidence>
<dbReference type="RefSeq" id="WP_181073206.1">
    <property type="nucleotide sequence ID" value="NZ_JAAMRF010000016.1"/>
</dbReference>
<dbReference type="EMBL" id="JAAMRF010000016">
    <property type="protein sequence ID" value="MBA1276041.1"/>
    <property type="molecule type" value="Genomic_DNA"/>
</dbReference>
<dbReference type="Proteomes" id="UP000786387">
    <property type="component" value="Unassembled WGS sequence"/>
</dbReference>
<feature type="compositionally biased region" description="Polar residues" evidence="1">
    <location>
        <begin position="95"/>
        <end position="108"/>
    </location>
</feature>
<keyword evidence="3" id="KW-0503">Monooxygenase</keyword>
<proteinExistence type="predicted"/>